<dbReference type="Gene3D" id="3.40.50.1390">
    <property type="entry name" value="Resolvase, N-terminal catalytic domain"/>
    <property type="match status" value="1"/>
</dbReference>
<dbReference type="InterPro" id="IPR038109">
    <property type="entry name" value="DNA_bind_recomb_sf"/>
</dbReference>
<evidence type="ECO:0000313" key="3">
    <source>
        <dbReference type="EMBL" id="MBR1140743.1"/>
    </source>
</evidence>
<accession>A0ABS5GHC6</accession>
<dbReference type="InterPro" id="IPR050639">
    <property type="entry name" value="SSR_resolvase"/>
</dbReference>
<dbReference type="Gene3D" id="3.90.1750.20">
    <property type="entry name" value="Putative Large Serine Recombinase, Chain B, Domain 2"/>
    <property type="match status" value="1"/>
</dbReference>
<dbReference type="SUPFAM" id="SSF53041">
    <property type="entry name" value="Resolvase-like"/>
    <property type="match status" value="1"/>
</dbReference>
<proteinExistence type="predicted"/>
<dbReference type="RefSeq" id="WP_049795318.1">
    <property type="nucleotide sequence ID" value="NZ_JAFCLK010000046.1"/>
</dbReference>
<dbReference type="Pfam" id="PF00239">
    <property type="entry name" value="Resolvase"/>
    <property type="match status" value="1"/>
</dbReference>
<name>A0ABS5GHC6_9BRAD</name>
<dbReference type="PROSITE" id="PS51737">
    <property type="entry name" value="RECOMBINASE_DNA_BIND"/>
    <property type="match status" value="1"/>
</dbReference>
<reference evidence="4" key="1">
    <citation type="journal article" date="2021" name="ISME J.">
        <title>Evolutionary origin and ecological implication of a unique nif island in free-living Bradyrhizobium lineages.</title>
        <authorList>
            <person name="Tao J."/>
        </authorList>
    </citation>
    <scope>NUCLEOTIDE SEQUENCE [LARGE SCALE GENOMIC DNA]</scope>
    <source>
        <strain evidence="4">SZCCT0094</strain>
    </source>
</reference>
<keyword evidence="4" id="KW-1185">Reference proteome</keyword>
<sequence length="536" mass="60552">MSIEALEAAEPLRAVAYVRMSTDRQIYSTANQIDAIAAYAARKNIAILRTYKDDGKSGLLLDRRPALKSLLGDVMLGKADFDCILVYDISRWGRFQNSDESAHYEFICKEAGVRVEYCAEEFSNDGSLLSNVMKSLKRAMAAEYSRELSTKVFAAQCRLIEKGFRQGGTASYGLRRLLLDQNGQSKGRLEPGQRKYTQSDRVILQPGPESELAVVREMFHQFVEGKSESLIARELNQEGILNRRGYPWTHQSVRYVLNNENYTGVNVYNRKTCRLASKLRNNSPSQWIKAPCAFDPIIDPEIFDRAQRHRKQRRIWLSNREMLARLESLLREKGRLSATLIDESDHLPDNSTYALRFGSLGNAYKLINYRPRTNFRYVDRGVFLAAKIKEAATDLIRLVERGGGSAVFDEAAELLTINGAITVSIYIARCTRIPGGGLMWRVNRRRYLAGDWIVALRPDLPCRNILDYLLLPAPGFPKQKAEFSNRNPARLAACRYESIASLLPLILAPPSNHYVPLAPHSSTRCGRAKALPKPGR</sequence>
<evidence type="ECO:0000259" key="1">
    <source>
        <dbReference type="PROSITE" id="PS51736"/>
    </source>
</evidence>
<dbReference type="SMART" id="SM00857">
    <property type="entry name" value="Resolvase"/>
    <property type="match status" value="1"/>
</dbReference>
<feature type="domain" description="Recombinase" evidence="2">
    <location>
        <begin position="191"/>
        <end position="316"/>
    </location>
</feature>
<dbReference type="Pfam" id="PF07508">
    <property type="entry name" value="Recombinase"/>
    <property type="match status" value="1"/>
</dbReference>
<dbReference type="InterPro" id="IPR006119">
    <property type="entry name" value="Resolv_N"/>
</dbReference>
<protein>
    <submittedName>
        <fullName evidence="3">Recombinase family protein</fullName>
    </submittedName>
</protein>
<dbReference type="CDD" id="cd00338">
    <property type="entry name" value="Ser_Recombinase"/>
    <property type="match status" value="1"/>
</dbReference>
<comment type="caution">
    <text evidence="3">The sequence shown here is derived from an EMBL/GenBank/DDBJ whole genome shotgun (WGS) entry which is preliminary data.</text>
</comment>
<feature type="domain" description="Resolvase/invertase-type recombinase catalytic" evidence="1">
    <location>
        <begin position="13"/>
        <end position="163"/>
    </location>
</feature>
<dbReference type="PROSITE" id="PS51736">
    <property type="entry name" value="RECOMBINASES_3"/>
    <property type="match status" value="1"/>
</dbReference>
<dbReference type="EMBL" id="JAFCLK010000046">
    <property type="protein sequence ID" value="MBR1140743.1"/>
    <property type="molecule type" value="Genomic_DNA"/>
</dbReference>
<dbReference type="Proteomes" id="UP001314635">
    <property type="component" value="Unassembled WGS sequence"/>
</dbReference>
<evidence type="ECO:0000259" key="2">
    <source>
        <dbReference type="PROSITE" id="PS51737"/>
    </source>
</evidence>
<dbReference type="PANTHER" id="PTHR30461:SF23">
    <property type="entry name" value="DNA RECOMBINASE-RELATED"/>
    <property type="match status" value="1"/>
</dbReference>
<organism evidence="3 4">
    <name type="scientific">Bradyrhizobium denitrificans</name>
    <dbReference type="NCBI Taxonomy" id="2734912"/>
    <lineage>
        <taxon>Bacteria</taxon>
        <taxon>Pseudomonadati</taxon>
        <taxon>Pseudomonadota</taxon>
        <taxon>Alphaproteobacteria</taxon>
        <taxon>Hyphomicrobiales</taxon>
        <taxon>Nitrobacteraceae</taxon>
        <taxon>Bradyrhizobium</taxon>
    </lineage>
</organism>
<dbReference type="InterPro" id="IPR036162">
    <property type="entry name" value="Resolvase-like_N_sf"/>
</dbReference>
<evidence type="ECO:0000313" key="4">
    <source>
        <dbReference type="Proteomes" id="UP001314635"/>
    </source>
</evidence>
<gene>
    <name evidence="3" type="ORF">JQ619_33840</name>
</gene>
<dbReference type="InterPro" id="IPR011109">
    <property type="entry name" value="DNA_bind_recombinase_dom"/>
</dbReference>
<dbReference type="PANTHER" id="PTHR30461">
    <property type="entry name" value="DNA-INVERTASE FROM LAMBDOID PROPHAGE"/>
    <property type="match status" value="1"/>
</dbReference>